<feature type="domain" description="Flagellar basal-body/hook protein C-terminal" evidence="6">
    <location>
        <begin position="245"/>
        <end position="287"/>
    </location>
</feature>
<dbReference type="InterPro" id="IPR001444">
    <property type="entry name" value="Flag_bb_rod_N"/>
</dbReference>
<dbReference type="InterPro" id="IPR037925">
    <property type="entry name" value="FlgE/F/G-like"/>
</dbReference>
<dbReference type="Pfam" id="PF00460">
    <property type="entry name" value="Flg_bb_rod"/>
    <property type="match status" value="1"/>
</dbReference>
<feature type="domain" description="Flagellar basal body rod protein N-terminal" evidence="5">
    <location>
        <begin position="5"/>
        <end position="35"/>
    </location>
</feature>
<accession>A0A968KTM5</accession>
<evidence type="ECO:0000313" key="9">
    <source>
        <dbReference type="Proteomes" id="UP000711995"/>
    </source>
</evidence>
<evidence type="ECO:0000259" key="7">
    <source>
        <dbReference type="Pfam" id="PF22692"/>
    </source>
</evidence>
<comment type="caution">
    <text evidence="8">The sequence shown here is derived from an EMBL/GenBank/DDBJ whole genome shotgun (WGS) entry which is preliminary data.</text>
</comment>
<evidence type="ECO:0000256" key="3">
    <source>
        <dbReference type="ARBA" id="ARBA00023143"/>
    </source>
</evidence>
<keyword evidence="9" id="KW-1185">Reference proteome</keyword>
<evidence type="ECO:0000259" key="5">
    <source>
        <dbReference type="Pfam" id="PF00460"/>
    </source>
</evidence>
<sequence length="293" mass="32520">MVRGLYIGASGMQANENRMNVVANNLANVDLTGYKKDVSVLKSFPEMLIQRSHDNGVVKLPIGSYDSSPIVGKLGTGVEYNETFTAFEQGSLKQTENAFDLALANNDDTIARGFFVIETPQGERYTRNGTFILGKEGYLETKDGYRVLGENGPIQVKLHNFVVGKDGTIYHNQAIEDDPRVLTSARENDWAEREIVDRLRIVHFYDTMDQPAERYLAKVGNSMWSATELSGPAVDLEEKRPQVLQGFLEASSVNAVQEMVTMITVNRAYEASQKTIQSADNAIEQAISKVLRA</sequence>
<dbReference type="RefSeq" id="WP_167700068.1">
    <property type="nucleotide sequence ID" value="NZ_CP118174.1"/>
</dbReference>
<evidence type="ECO:0000259" key="6">
    <source>
        <dbReference type="Pfam" id="PF06429"/>
    </source>
</evidence>
<dbReference type="Proteomes" id="UP000711995">
    <property type="component" value="Unassembled WGS sequence"/>
</dbReference>
<dbReference type="EMBL" id="JAATLJ010000001">
    <property type="protein sequence ID" value="NIZ40471.1"/>
    <property type="molecule type" value="Genomic_DNA"/>
</dbReference>
<gene>
    <name evidence="8" type="ORF">HCT14_02935</name>
</gene>
<feature type="domain" description="Flagellar hook protein FlgE/F/G-like D1" evidence="7">
    <location>
        <begin position="112"/>
        <end position="170"/>
    </location>
</feature>
<comment type="subcellular location">
    <subcellularLocation>
        <location evidence="1 4">Bacterial flagellum basal body</location>
    </subcellularLocation>
</comment>
<dbReference type="GO" id="GO:0009425">
    <property type="term" value="C:bacterial-type flagellum basal body"/>
    <property type="evidence" value="ECO:0007669"/>
    <property type="project" value="UniProtKB-SubCell"/>
</dbReference>
<dbReference type="PANTHER" id="PTHR30435:SF19">
    <property type="entry name" value="FLAGELLAR BASAL-BODY ROD PROTEIN FLGG"/>
    <property type="match status" value="1"/>
</dbReference>
<evidence type="ECO:0000313" key="8">
    <source>
        <dbReference type="EMBL" id="NIZ40471.1"/>
    </source>
</evidence>
<dbReference type="SUPFAM" id="SSF117143">
    <property type="entry name" value="Flagellar hook protein flgE"/>
    <property type="match status" value="1"/>
</dbReference>
<evidence type="ECO:0000256" key="4">
    <source>
        <dbReference type="RuleBase" id="RU362116"/>
    </source>
</evidence>
<dbReference type="Pfam" id="PF22692">
    <property type="entry name" value="LlgE_F_G_D1"/>
    <property type="match status" value="1"/>
</dbReference>
<keyword evidence="8" id="KW-0282">Flagellum</keyword>
<evidence type="ECO:0000256" key="1">
    <source>
        <dbReference type="ARBA" id="ARBA00004117"/>
    </source>
</evidence>
<dbReference type="InterPro" id="IPR020013">
    <property type="entry name" value="Flagellar_FlgE/F/G"/>
</dbReference>
<keyword evidence="3 4" id="KW-0975">Bacterial flagellum</keyword>
<proteinExistence type="inferred from homology"/>
<dbReference type="GO" id="GO:0071978">
    <property type="term" value="P:bacterial-type flagellum-dependent swarming motility"/>
    <property type="evidence" value="ECO:0007669"/>
    <property type="project" value="TreeGrafter"/>
</dbReference>
<keyword evidence="8" id="KW-0969">Cilium</keyword>
<dbReference type="NCBIfam" id="TIGR03506">
    <property type="entry name" value="FlgEFG_subfam"/>
    <property type="match status" value="1"/>
</dbReference>
<dbReference type="AlphaFoldDB" id="A0A968KTM5"/>
<reference evidence="8 9" key="1">
    <citation type="submission" date="2020-03" db="EMBL/GenBank/DDBJ databases">
        <title>Spirochaetal bacteria isolated from arthropods constitute a novel genus Entomospira genus novum within the order Spirochaetales.</title>
        <authorList>
            <person name="Grana-Miraglia L."/>
            <person name="Sikutova S."/>
            <person name="Fingerle V."/>
            <person name="Sing A."/>
            <person name="Castillo-Ramirez S."/>
            <person name="Margos G."/>
            <person name="Rudolf I."/>
        </authorList>
    </citation>
    <scope>NUCLEOTIDE SEQUENCE [LARGE SCALE GENOMIC DNA]</scope>
    <source>
        <strain evidence="8 9">BR193</strain>
    </source>
</reference>
<name>A0A968KTM5_9SPIO</name>
<dbReference type="InterPro" id="IPR010930">
    <property type="entry name" value="Flg_bb/hook_C_dom"/>
</dbReference>
<organism evidence="8 9">
    <name type="scientific">Entomospira entomophila</name>
    <dbReference type="NCBI Taxonomy" id="2719988"/>
    <lineage>
        <taxon>Bacteria</taxon>
        <taxon>Pseudomonadati</taxon>
        <taxon>Spirochaetota</taxon>
        <taxon>Spirochaetia</taxon>
        <taxon>Spirochaetales</taxon>
        <taxon>Spirochaetaceae</taxon>
        <taxon>Entomospira</taxon>
    </lineage>
</organism>
<dbReference type="InterPro" id="IPR053967">
    <property type="entry name" value="LlgE_F_G-like_D1"/>
</dbReference>
<evidence type="ECO:0000256" key="2">
    <source>
        <dbReference type="ARBA" id="ARBA00009677"/>
    </source>
</evidence>
<comment type="similarity">
    <text evidence="2 4">Belongs to the flagella basal body rod proteins family.</text>
</comment>
<dbReference type="PANTHER" id="PTHR30435">
    <property type="entry name" value="FLAGELLAR PROTEIN"/>
    <property type="match status" value="1"/>
</dbReference>
<keyword evidence="8" id="KW-0966">Cell projection</keyword>
<protein>
    <submittedName>
        <fullName evidence="8">Flagellar hook-basal body protein</fullName>
    </submittedName>
</protein>
<dbReference type="Pfam" id="PF06429">
    <property type="entry name" value="Flg_bbr_C"/>
    <property type="match status" value="1"/>
</dbReference>